<sequence length="513" mass="54506">MQARCVFRSDGIKTTLDLGLCGRQLHDHQVLGTNSPHLISVLKEDNRANPSGCQCHQFEIRPTTTFTNFSDNQHGPAMQPYASRCRTLLTLLLAATSFHHATGASSCKTLLDSSSTLIKSLAEWTGADLSPIDFNSVFKDVDTALPWLSKCAAAVDPKSVYLTLVSSSTVKSCLSALEDFDGDLGTAEGWANLCPIAFKSAVPCVKSIMAESIMDAFSSADGCCDDLLSEVKTLLGGDSLDDMVAKMAELALSIICSQRTFTNLEGESTKEMCGYSIFHSFTFIESEGAIVPLLMDLAQIPNDQMCNAFAGEAFINTKGGSTTISFGTNGVDTMGICLEPIDTLMQYIASWKIFSKTVDAAGTNVSLSDLFASGKSIRGSRLLDYAESSTGLPMMAIRVIDGIIMAMGSEDTGNSTFNGTDDDSSVEAGFLEALDYSRSYAKAILMHIPNNGGCSYSDQSIVPPSEAIAWSASSSGSSSTTTTTTKTTNDAFAIKAVTITFGAALLYTALALF</sequence>
<gene>
    <name evidence="1" type="ORF">Pfra01_000866900</name>
</gene>
<dbReference type="OrthoDB" id="72545at2759"/>
<proteinExistence type="predicted"/>
<dbReference type="AlphaFoldDB" id="A0A9W6X9I7"/>
<organism evidence="1 2">
    <name type="scientific">Phytophthora fragariaefolia</name>
    <dbReference type="NCBI Taxonomy" id="1490495"/>
    <lineage>
        <taxon>Eukaryota</taxon>
        <taxon>Sar</taxon>
        <taxon>Stramenopiles</taxon>
        <taxon>Oomycota</taxon>
        <taxon>Peronosporomycetes</taxon>
        <taxon>Peronosporales</taxon>
        <taxon>Peronosporaceae</taxon>
        <taxon>Phytophthora</taxon>
    </lineage>
</organism>
<evidence type="ECO:0000313" key="2">
    <source>
        <dbReference type="Proteomes" id="UP001165121"/>
    </source>
</evidence>
<evidence type="ECO:0000313" key="1">
    <source>
        <dbReference type="EMBL" id="GMF34115.1"/>
    </source>
</evidence>
<name>A0A9W6X9I7_9STRA</name>
<comment type="caution">
    <text evidence="1">The sequence shown here is derived from an EMBL/GenBank/DDBJ whole genome shotgun (WGS) entry which is preliminary data.</text>
</comment>
<protein>
    <submittedName>
        <fullName evidence="1">Unnamed protein product</fullName>
    </submittedName>
</protein>
<reference evidence="1" key="1">
    <citation type="submission" date="2023-04" db="EMBL/GenBank/DDBJ databases">
        <title>Phytophthora fragariaefolia NBRC 109709.</title>
        <authorList>
            <person name="Ichikawa N."/>
            <person name="Sato H."/>
            <person name="Tonouchi N."/>
        </authorList>
    </citation>
    <scope>NUCLEOTIDE SEQUENCE</scope>
    <source>
        <strain evidence="1">NBRC 109709</strain>
    </source>
</reference>
<keyword evidence="2" id="KW-1185">Reference proteome</keyword>
<dbReference type="Proteomes" id="UP001165121">
    <property type="component" value="Unassembled WGS sequence"/>
</dbReference>
<accession>A0A9W6X9I7</accession>
<dbReference type="EMBL" id="BSXT01000795">
    <property type="protein sequence ID" value="GMF34115.1"/>
    <property type="molecule type" value="Genomic_DNA"/>
</dbReference>